<feature type="region of interest" description="Disordered" evidence="1">
    <location>
        <begin position="21"/>
        <end position="55"/>
    </location>
</feature>
<feature type="compositionally biased region" description="Basic residues" evidence="1">
    <location>
        <begin position="45"/>
        <end position="55"/>
    </location>
</feature>
<dbReference type="Proteomes" id="UP000316628">
    <property type="component" value="Unassembled WGS sequence"/>
</dbReference>
<name>A0A543J652_9PSEU</name>
<accession>A0A543J652</accession>
<evidence type="ECO:0000256" key="1">
    <source>
        <dbReference type="SAM" id="MobiDB-lite"/>
    </source>
</evidence>
<evidence type="ECO:0000313" key="2">
    <source>
        <dbReference type="EMBL" id="TQM78287.1"/>
    </source>
</evidence>
<gene>
    <name evidence="2" type="ORF">FHX81_0549</name>
</gene>
<dbReference type="RefSeq" id="WP_170231904.1">
    <property type="nucleotide sequence ID" value="NZ_VFPP01000001.1"/>
</dbReference>
<proteinExistence type="predicted"/>
<sequence>MSSTPIYDELAAILLADHPGTAEAAGAGKQQAEPVEEPSKQVRTGGRRRKPEPDA</sequence>
<feature type="compositionally biased region" description="Low complexity" evidence="1">
    <location>
        <begin position="22"/>
        <end position="33"/>
    </location>
</feature>
<evidence type="ECO:0000313" key="3">
    <source>
        <dbReference type="Proteomes" id="UP000316628"/>
    </source>
</evidence>
<reference evidence="2 3" key="1">
    <citation type="submission" date="2019-06" db="EMBL/GenBank/DDBJ databases">
        <title>Sequencing the genomes of 1000 actinobacteria strains.</title>
        <authorList>
            <person name="Klenk H.-P."/>
        </authorList>
    </citation>
    <scope>NUCLEOTIDE SEQUENCE [LARGE SCALE GENOMIC DNA]</scope>
    <source>
        <strain evidence="2 3">DSM 45456</strain>
    </source>
</reference>
<keyword evidence="3" id="KW-1185">Reference proteome</keyword>
<dbReference type="AlphaFoldDB" id="A0A543J652"/>
<dbReference type="EMBL" id="VFPP01000001">
    <property type="protein sequence ID" value="TQM78287.1"/>
    <property type="molecule type" value="Genomic_DNA"/>
</dbReference>
<protein>
    <submittedName>
        <fullName evidence="2">Uncharacterized protein</fullName>
    </submittedName>
</protein>
<organism evidence="2 3">
    <name type="scientific">Saccharothrix saharensis</name>
    <dbReference type="NCBI Taxonomy" id="571190"/>
    <lineage>
        <taxon>Bacteria</taxon>
        <taxon>Bacillati</taxon>
        <taxon>Actinomycetota</taxon>
        <taxon>Actinomycetes</taxon>
        <taxon>Pseudonocardiales</taxon>
        <taxon>Pseudonocardiaceae</taxon>
        <taxon>Saccharothrix</taxon>
    </lineage>
</organism>
<comment type="caution">
    <text evidence="2">The sequence shown here is derived from an EMBL/GenBank/DDBJ whole genome shotgun (WGS) entry which is preliminary data.</text>
</comment>